<evidence type="ECO:0000259" key="2">
    <source>
        <dbReference type="Pfam" id="PF13590"/>
    </source>
</evidence>
<dbReference type="Pfam" id="PF13590">
    <property type="entry name" value="DUF4136"/>
    <property type="match status" value="1"/>
</dbReference>
<name>A0ABT5K1Q4_9BURK</name>
<evidence type="ECO:0000313" key="3">
    <source>
        <dbReference type="EMBL" id="MDC8758912.1"/>
    </source>
</evidence>
<dbReference type="Proteomes" id="UP001221208">
    <property type="component" value="Unassembled WGS sequence"/>
</dbReference>
<organism evidence="3 4">
    <name type="scientific">Janthinobacterium fluminis</name>
    <dbReference type="NCBI Taxonomy" id="2987524"/>
    <lineage>
        <taxon>Bacteria</taxon>
        <taxon>Pseudomonadati</taxon>
        <taxon>Pseudomonadota</taxon>
        <taxon>Betaproteobacteria</taxon>
        <taxon>Burkholderiales</taxon>
        <taxon>Oxalobacteraceae</taxon>
        <taxon>Janthinobacterium</taxon>
    </lineage>
</organism>
<reference evidence="3 4" key="1">
    <citation type="submission" date="2022-10" db="EMBL/GenBank/DDBJ databases">
        <title>Janthinobacterium sp. hw3 Genome sequencing.</title>
        <authorList>
            <person name="Park S."/>
        </authorList>
    </citation>
    <scope>NUCLEOTIDE SEQUENCE [LARGE SCALE GENOMIC DNA]</scope>
    <source>
        <strain evidence="4">hw3</strain>
    </source>
</reference>
<protein>
    <submittedName>
        <fullName evidence="3">DUF4136 domain-containing protein</fullName>
    </submittedName>
</protein>
<proteinExistence type="predicted"/>
<feature type="chain" id="PRO_5045564440" evidence="1">
    <location>
        <begin position="22"/>
        <end position="209"/>
    </location>
</feature>
<accession>A0ABT5K1Q4</accession>
<feature type="domain" description="DUF4136" evidence="2">
    <location>
        <begin position="27"/>
        <end position="196"/>
    </location>
</feature>
<feature type="signal peptide" evidence="1">
    <location>
        <begin position="1"/>
        <end position="21"/>
    </location>
</feature>
<sequence length="209" mass="23601">MKYLAILAAAMSLLLAGCATTIRSDVTAFHEWPAQLPDKSYVFQAPPAEEDTLEYRSYLNLVRGELGKLGFSEAASQDAAKLRVAMRFSTTDRPVRVIESMDPFWGGPGYWPSRYGYWGQARWYGFRPYFYDPFLYGPMDLRENIRHNYERQLQLSINMADGKKLFDVTVQNTSRKAATPLVMPALVASAFAGFPGQSGVPHRVDLKLE</sequence>
<evidence type="ECO:0000313" key="4">
    <source>
        <dbReference type="Proteomes" id="UP001221208"/>
    </source>
</evidence>
<gene>
    <name evidence="3" type="ORF">OIK44_15125</name>
</gene>
<dbReference type="RefSeq" id="WP_273671769.1">
    <property type="nucleotide sequence ID" value="NZ_JAQQXR010000005.1"/>
</dbReference>
<dbReference type="Gene3D" id="3.30.160.670">
    <property type="match status" value="1"/>
</dbReference>
<dbReference type="EMBL" id="JAQQXR010000005">
    <property type="protein sequence ID" value="MDC8758912.1"/>
    <property type="molecule type" value="Genomic_DNA"/>
</dbReference>
<keyword evidence="1" id="KW-0732">Signal</keyword>
<evidence type="ECO:0000256" key="1">
    <source>
        <dbReference type="SAM" id="SignalP"/>
    </source>
</evidence>
<comment type="caution">
    <text evidence="3">The sequence shown here is derived from an EMBL/GenBank/DDBJ whole genome shotgun (WGS) entry which is preliminary data.</text>
</comment>
<dbReference type="InterPro" id="IPR025411">
    <property type="entry name" value="DUF4136"/>
</dbReference>
<dbReference type="PROSITE" id="PS51257">
    <property type="entry name" value="PROKAR_LIPOPROTEIN"/>
    <property type="match status" value="1"/>
</dbReference>
<keyword evidence="4" id="KW-1185">Reference proteome</keyword>